<protein>
    <submittedName>
        <fullName evidence="1">Uncharacterized protein</fullName>
    </submittedName>
</protein>
<proteinExistence type="predicted"/>
<reference evidence="1" key="1">
    <citation type="submission" date="2006-04" db="EMBL/GenBank/DDBJ databases">
        <authorList>
            <person name="Seshadri R."/>
            <person name="Federici B.A."/>
        </authorList>
    </citation>
    <scope>NUCLEOTIDE SEQUENCE [LARGE SCALE GENOMIC DNA]</scope>
</reference>
<dbReference type="Proteomes" id="UP000054075">
    <property type="component" value="Unassembled WGS sequence"/>
</dbReference>
<dbReference type="RefSeq" id="WP_006035711.1">
    <property type="nucleotide sequence ID" value="NZ_AAQJ02000001.1"/>
</dbReference>
<comment type="caution">
    <text evidence="1">The sequence shown here is derived from an EMBL/GenBank/DDBJ whole genome shotgun (WGS) entry which is preliminary data.</text>
</comment>
<reference evidence="1" key="2">
    <citation type="submission" date="2007-10" db="EMBL/GenBank/DDBJ databases">
        <authorList>
            <person name="Myers G.S."/>
        </authorList>
    </citation>
    <scope>NUCLEOTIDE SEQUENCE [LARGE SCALE GENOMIC DNA]</scope>
</reference>
<organism evidence="1 2">
    <name type="scientific">Rickettsiella grylli</name>
    <dbReference type="NCBI Taxonomy" id="59196"/>
    <lineage>
        <taxon>Bacteria</taxon>
        <taxon>Pseudomonadati</taxon>
        <taxon>Pseudomonadota</taxon>
        <taxon>Gammaproteobacteria</taxon>
        <taxon>Legionellales</taxon>
        <taxon>Coxiellaceae</taxon>
        <taxon>Rickettsiella</taxon>
    </lineage>
</organism>
<keyword evidence="2" id="KW-1185">Reference proteome</keyword>
<dbReference type="SUPFAM" id="SSF57850">
    <property type="entry name" value="RING/U-box"/>
    <property type="match status" value="1"/>
</dbReference>
<sequence>MFDILKKLNPFRIKKDIVPEITIDMTRYIEEHLNSIHLAVPNIDLTAIETSQISIGPIVHLPLQVNLNLDTSESIRRRTLIENSFQSRASAESRWGEEISHIFSSHIQANFFVNRQEFSTGNHFKESRVIPDEITQYTKKQDNPIWNDISHIIQSRLSPEEQTNFHCPITQDIITSPPLLIIGVNGTPIHFFDGRALLEAFKHKGLINPITREKINLTQIKHGDEAIDYIKAMIAEYVHIYSLHALVRQY</sequence>
<evidence type="ECO:0000313" key="2">
    <source>
        <dbReference type="Proteomes" id="UP000054075"/>
    </source>
</evidence>
<dbReference type="AlphaFoldDB" id="A8PMH6"/>
<dbReference type="EMBL" id="AAQJ02000001">
    <property type="protein sequence ID" value="EDP46740.1"/>
    <property type="molecule type" value="Genomic_DNA"/>
</dbReference>
<evidence type="ECO:0000313" key="1">
    <source>
        <dbReference type="EMBL" id="EDP46740.1"/>
    </source>
</evidence>
<accession>A8PMH6</accession>
<dbReference type="STRING" id="59196.RICGR_0731"/>
<name>A8PMH6_9COXI</name>
<gene>
    <name evidence="1" type="ORF">RICGR_0731</name>
</gene>